<evidence type="ECO:0000256" key="1">
    <source>
        <dbReference type="SAM" id="SignalP"/>
    </source>
</evidence>
<sequence>MIKQNVLFLLTVMLVSSGLWAQNSFAALGSDPMPNIEGLTVEEAERKYGIESGYDHPLLFEVNRRLGPEKCEIIAPDCSKACPTAKIYYQSPHHYLNRDNTRTVKVDIYFDVNQVTTSKAPTC</sequence>
<name>A0A3S4T505_9BACT</name>
<protein>
    <submittedName>
        <fullName evidence="2">Uncharacterized protein</fullName>
    </submittedName>
</protein>
<dbReference type="AlphaFoldDB" id="A0A3S4T505"/>
<evidence type="ECO:0000313" key="3">
    <source>
        <dbReference type="Proteomes" id="UP000287853"/>
    </source>
</evidence>
<keyword evidence="3" id="KW-1185">Reference proteome</keyword>
<dbReference type="EMBL" id="MTKO01000129">
    <property type="protein sequence ID" value="RWX43177.1"/>
    <property type="molecule type" value="Genomic_DNA"/>
</dbReference>
<dbReference type="Proteomes" id="UP000287853">
    <property type="component" value="Unassembled WGS sequence"/>
</dbReference>
<proteinExistence type="predicted"/>
<gene>
    <name evidence="2" type="ORF">H206_02996</name>
</gene>
<reference evidence="2 3" key="1">
    <citation type="submission" date="2017-01" db="EMBL/GenBank/DDBJ databases">
        <title>The cable genome- insights into the physiology and evolution of filamentous bacteria capable of sulfide oxidation via long distance electron transfer.</title>
        <authorList>
            <person name="Schreiber L."/>
            <person name="Bjerg J.T."/>
            <person name="Boggild A."/>
            <person name="Van De Vossenberg J."/>
            <person name="Meysman F."/>
            <person name="Nielsen L.P."/>
            <person name="Schramm A."/>
            <person name="Kjeldsen K.U."/>
        </authorList>
    </citation>
    <scope>NUCLEOTIDE SEQUENCE [LARGE SCALE GENOMIC DNA]</scope>
    <source>
        <strain evidence="2">MCF</strain>
    </source>
</reference>
<organism evidence="2 3">
    <name type="scientific">Candidatus Electrothrix aarhusensis</name>
    <dbReference type="NCBI Taxonomy" id="1859131"/>
    <lineage>
        <taxon>Bacteria</taxon>
        <taxon>Pseudomonadati</taxon>
        <taxon>Thermodesulfobacteriota</taxon>
        <taxon>Desulfobulbia</taxon>
        <taxon>Desulfobulbales</taxon>
        <taxon>Desulfobulbaceae</taxon>
        <taxon>Candidatus Electrothrix</taxon>
    </lineage>
</organism>
<comment type="caution">
    <text evidence="2">The sequence shown here is derived from an EMBL/GenBank/DDBJ whole genome shotgun (WGS) entry which is preliminary data.</text>
</comment>
<feature type="signal peptide" evidence="1">
    <location>
        <begin position="1"/>
        <end position="21"/>
    </location>
</feature>
<feature type="chain" id="PRO_5018681901" evidence="1">
    <location>
        <begin position="22"/>
        <end position="123"/>
    </location>
</feature>
<accession>A0A3S4T505</accession>
<keyword evidence="1" id="KW-0732">Signal</keyword>
<evidence type="ECO:0000313" key="2">
    <source>
        <dbReference type="EMBL" id="RWX43177.1"/>
    </source>
</evidence>